<name>A0A1M2VC15_TRAPU</name>
<dbReference type="AlphaFoldDB" id="A0A1M2VC15"/>
<gene>
    <name evidence="2" type="ORF">TRAPUB_4142</name>
</gene>
<feature type="chain" id="PRO_5012228460" description="Protein rds1" evidence="1">
    <location>
        <begin position="19"/>
        <end position="296"/>
    </location>
</feature>
<feature type="signal peptide" evidence="1">
    <location>
        <begin position="1"/>
        <end position="18"/>
    </location>
</feature>
<dbReference type="Pfam" id="PF13668">
    <property type="entry name" value="Ferritin_2"/>
    <property type="match status" value="1"/>
</dbReference>
<dbReference type="CDD" id="cd00657">
    <property type="entry name" value="Ferritin_like"/>
    <property type="match status" value="1"/>
</dbReference>
<dbReference type="STRING" id="154538.A0A1M2VC15"/>
<evidence type="ECO:0000313" key="3">
    <source>
        <dbReference type="Proteomes" id="UP000184267"/>
    </source>
</evidence>
<dbReference type="PANTHER" id="PTHR38705">
    <property type="entry name" value="PROTEIN RDS1"/>
    <property type="match status" value="1"/>
</dbReference>
<dbReference type="InterPro" id="IPR039254">
    <property type="entry name" value="Rds1"/>
</dbReference>
<accession>A0A1M2VC15</accession>
<keyword evidence="1" id="KW-0732">Signal</keyword>
<evidence type="ECO:0000313" key="2">
    <source>
        <dbReference type="EMBL" id="OJT05077.1"/>
    </source>
</evidence>
<proteinExistence type="predicted"/>
<keyword evidence="3" id="KW-1185">Reference proteome</keyword>
<dbReference type="InterPro" id="IPR009078">
    <property type="entry name" value="Ferritin-like_SF"/>
</dbReference>
<organism evidence="2 3">
    <name type="scientific">Trametes pubescens</name>
    <name type="common">White-rot fungus</name>
    <dbReference type="NCBI Taxonomy" id="154538"/>
    <lineage>
        <taxon>Eukaryota</taxon>
        <taxon>Fungi</taxon>
        <taxon>Dikarya</taxon>
        <taxon>Basidiomycota</taxon>
        <taxon>Agaricomycotina</taxon>
        <taxon>Agaricomycetes</taxon>
        <taxon>Polyporales</taxon>
        <taxon>Polyporaceae</taxon>
        <taxon>Trametes</taxon>
    </lineage>
</organism>
<reference evidence="2 3" key="1">
    <citation type="submission" date="2016-10" db="EMBL/GenBank/DDBJ databases">
        <title>Genome sequence of the basidiomycete white-rot fungus Trametes pubescens.</title>
        <authorList>
            <person name="Makela M.R."/>
            <person name="Granchi Z."/>
            <person name="Peng M."/>
            <person name="De Vries R.P."/>
            <person name="Grigoriev I."/>
            <person name="Riley R."/>
            <person name="Hilden K."/>
        </authorList>
    </citation>
    <scope>NUCLEOTIDE SEQUENCE [LARGE SCALE GENOMIC DNA]</scope>
    <source>
        <strain evidence="2 3">FBCC735</strain>
    </source>
</reference>
<protein>
    <recommendedName>
        <fullName evidence="4">Protein rds1</fullName>
    </recommendedName>
</protein>
<dbReference type="PANTHER" id="PTHR38705:SF5">
    <property type="entry name" value="RESPONSE PROTEIN RDS1, PUTATIVE (AFU_ORTHOLOGUE AFUA_5G12490)-RELATED"/>
    <property type="match status" value="1"/>
</dbReference>
<dbReference type="OrthoDB" id="1001765at2759"/>
<evidence type="ECO:0000256" key="1">
    <source>
        <dbReference type="SAM" id="SignalP"/>
    </source>
</evidence>
<dbReference type="EMBL" id="MNAD01001491">
    <property type="protein sequence ID" value="OJT05077.1"/>
    <property type="molecule type" value="Genomic_DNA"/>
</dbReference>
<sequence>MFPKAILVAFAAASVVLAAPTPAAPTDTDVLQFALTLEHLENAFYAEGLSKFDAKAFTDAGFADWVRGRFVQIGAHEAEHVKFLSGALGDAATKPCEYNFSLTNPGAFAELAMALESVGNSAYLGAAQFVSDKGVLTDAASILSVEAHHAAWISSAGLKEQPWNGAFDAPLNPSGAFSLASQFIKSCPSTNPALPVKAFPTLTLSDATPKSGKSVKFAFTPAAGQQASTTQYIAWLSGLDVVYSDLKNGKTTVPDNLRGTVFAVAVSSKDAAPNDDNMLSGFAIAEFPFPSSAVDV</sequence>
<dbReference type="SUPFAM" id="SSF47240">
    <property type="entry name" value="Ferritin-like"/>
    <property type="match status" value="1"/>
</dbReference>
<dbReference type="OMA" id="ACEYKFP"/>
<dbReference type="Proteomes" id="UP000184267">
    <property type="component" value="Unassembled WGS sequence"/>
</dbReference>
<comment type="caution">
    <text evidence="2">The sequence shown here is derived from an EMBL/GenBank/DDBJ whole genome shotgun (WGS) entry which is preliminary data.</text>
</comment>
<evidence type="ECO:0008006" key="4">
    <source>
        <dbReference type="Google" id="ProtNLM"/>
    </source>
</evidence>